<feature type="compositionally biased region" description="Gly residues" evidence="1">
    <location>
        <begin position="273"/>
        <end position="284"/>
    </location>
</feature>
<dbReference type="EMBL" id="CP056072">
    <property type="protein sequence ID" value="UKK02469.2"/>
    <property type="molecule type" value="Genomic_DNA"/>
</dbReference>
<dbReference type="AlphaFoldDB" id="A0A976MD56"/>
<feature type="transmembrane region" description="Helical" evidence="2">
    <location>
        <begin position="296"/>
        <end position="318"/>
    </location>
</feature>
<organism evidence="3 4">
    <name type="scientific">Theileria orientalis</name>
    <dbReference type="NCBI Taxonomy" id="68886"/>
    <lineage>
        <taxon>Eukaryota</taxon>
        <taxon>Sar</taxon>
        <taxon>Alveolata</taxon>
        <taxon>Apicomplexa</taxon>
        <taxon>Aconoidasida</taxon>
        <taxon>Piroplasmida</taxon>
        <taxon>Theileriidae</taxon>
        <taxon>Theileria</taxon>
    </lineage>
</organism>
<sequence length="333" mass="36114">MADNYKNVDVLRAVLGGANLFKTFNPSWAQNRHNLSYLSSIDNKSYDVIVVYATDSGITARTDWNCQTARTDVLGSNKGDFGYETNDMVTYELDKKGQYPSFIVGVTQPTGNTTTKVTHTPKTPTPGQVPTLQFNNQRVNLNGYSPSDKLTSIDVYFLRTSGIDDTQPFIVVFNESNRYGRTGAGNKKIFYLNDPEPSDGSPGANDWNKWEEFTEAEGTDQEIVGKMECEVTEDGEDIVHAVLATGESGGDVGQSSLKTYDTLRRIKRDTGGRKGGSCGGGESSGSGITKETDSTVITGLVAGGTVVVAAVSAVGYLWHTIPTRTIRDLTAYF</sequence>
<dbReference type="Proteomes" id="UP000244811">
    <property type="component" value="Chromosome 4"/>
</dbReference>
<name>A0A976MD56_THEOR</name>
<reference evidence="3" key="1">
    <citation type="submission" date="2022-07" db="EMBL/GenBank/DDBJ databases">
        <title>Evaluation of T. orientalis genome assembly methods using nanopore sequencing and analysis of variation between genomes.</title>
        <authorList>
            <person name="Yam J."/>
            <person name="Micallef M.L."/>
            <person name="Liu M."/>
            <person name="Djordjevic S.P."/>
            <person name="Bogema D.R."/>
            <person name="Jenkins C."/>
        </authorList>
    </citation>
    <scope>NUCLEOTIDE SEQUENCE</scope>
    <source>
        <strain evidence="3">Goon Nure</strain>
    </source>
</reference>
<feature type="region of interest" description="Disordered" evidence="1">
    <location>
        <begin position="270"/>
        <end position="290"/>
    </location>
</feature>
<gene>
    <name evidence="3" type="ORF">MACK_002562</name>
</gene>
<feature type="compositionally biased region" description="Low complexity" evidence="1">
    <location>
        <begin position="110"/>
        <end position="126"/>
    </location>
</feature>
<evidence type="ECO:0000313" key="4">
    <source>
        <dbReference type="Proteomes" id="UP000244811"/>
    </source>
</evidence>
<keyword evidence="2" id="KW-1133">Transmembrane helix</keyword>
<evidence type="ECO:0000313" key="3">
    <source>
        <dbReference type="EMBL" id="UKK02469.2"/>
    </source>
</evidence>
<feature type="region of interest" description="Disordered" evidence="1">
    <location>
        <begin position="110"/>
        <end position="129"/>
    </location>
</feature>
<evidence type="ECO:0000256" key="1">
    <source>
        <dbReference type="SAM" id="MobiDB-lite"/>
    </source>
</evidence>
<protein>
    <submittedName>
        <fullName evidence="3">Uncharacterized protein</fullName>
    </submittedName>
</protein>
<evidence type="ECO:0000256" key="2">
    <source>
        <dbReference type="SAM" id="Phobius"/>
    </source>
</evidence>
<accession>A0A976MD56</accession>
<keyword evidence="2" id="KW-0472">Membrane</keyword>
<proteinExistence type="predicted"/>
<keyword evidence="2" id="KW-0812">Transmembrane</keyword>